<dbReference type="EMBL" id="ML770219">
    <property type="protein sequence ID" value="KAE9384119.1"/>
    <property type="molecule type" value="Genomic_DNA"/>
</dbReference>
<evidence type="ECO:0000256" key="1">
    <source>
        <dbReference type="SAM" id="SignalP"/>
    </source>
</evidence>
<feature type="chain" id="PRO_5025504955" evidence="1">
    <location>
        <begin position="22"/>
        <end position="128"/>
    </location>
</feature>
<reference evidence="2" key="1">
    <citation type="journal article" date="2019" name="Environ. Microbiol.">
        <title>Fungal ecological strategies reflected in gene transcription - a case study of two litter decomposers.</title>
        <authorList>
            <person name="Barbi F."/>
            <person name="Kohler A."/>
            <person name="Barry K."/>
            <person name="Baskaran P."/>
            <person name="Daum C."/>
            <person name="Fauchery L."/>
            <person name="Ihrmark K."/>
            <person name="Kuo A."/>
            <person name="LaButti K."/>
            <person name="Lipzen A."/>
            <person name="Morin E."/>
            <person name="Grigoriev I.V."/>
            <person name="Henrissat B."/>
            <person name="Lindahl B."/>
            <person name="Martin F."/>
        </authorList>
    </citation>
    <scope>NUCLEOTIDE SEQUENCE</scope>
    <source>
        <strain evidence="2">JB14</strain>
    </source>
</reference>
<sequence length="128" mass="14644">MAVYLFFFFFFFCIEAPIGDTEVHAALLEYHRRNITNKDTISQLLKADHNIILRRAKWSKELQKGCFQSTGLSNSPMPELDKRQLVIDEMAKDSNGKRGPWTFKECLSLGQSVHLTRSVQPLYSTSGS</sequence>
<organism evidence="2 3">
    <name type="scientific">Gymnopus androsaceus JB14</name>
    <dbReference type="NCBI Taxonomy" id="1447944"/>
    <lineage>
        <taxon>Eukaryota</taxon>
        <taxon>Fungi</taxon>
        <taxon>Dikarya</taxon>
        <taxon>Basidiomycota</taxon>
        <taxon>Agaricomycotina</taxon>
        <taxon>Agaricomycetes</taxon>
        <taxon>Agaricomycetidae</taxon>
        <taxon>Agaricales</taxon>
        <taxon>Marasmiineae</taxon>
        <taxon>Omphalotaceae</taxon>
        <taxon>Gymnopus</taxon>
    </lineage>
</organism>
<evidence type="ECO:0000313" key="2">
    <source>
        <dbReference type="EMBL" id="KAE9384119.1"/>
    </source>
</evidence>
<dbReference type="OrthoDB" id="3060871at2759"/>
<gene>
    <name evidence="2" type="ORF">BT96DRAFT_1101601</name>
</gene>
<dbReference type="Proteomes" id="UP000799118">
    <property type="component" value="Unassembled WGS sequence"/>
</dbReference>
<dbReference type="AlphaFoldDB" id="A0A6A4GEW3"/>
<keyword evidence="1" id="KW-0732">Signal</keyword>
<protein>
    <submittedName>
        <fullName evidence="2">Uncharacterized protein</fullName>
    </submittedName>
</protein>
<name>A0A6A4GEW3_9AGAR</name>
<feature type="signal peptide" evidence="1">
    <location>
        <begin position="1"/>
        <end position="21"/>
    </location>
</feature>
<keyword evidence="3" id="KW-1185">Reference proteome</keyword>
<proteinExistence type="predicted"/>
<accession>A0A6A4GEW3</accession>
<evidence type="ECO:0000313" key="3">
    <source>
        <dbReference type="Proteomes" id="UP000799118"/>
    </source>
</evidence>